<organism evidence="2 3">
    <name type="scientific">Candidatus Uhrbacteria bacterium RIFCSPHIGHO2_02_FULL_60_10</name>
    <dbReference type="NCBI Taxonomy" id="1802392"/>
    <lineage>
        <taxon>Bacteria</taxon>
        <taxon>Candidatus Uhriibacteriota</taxon>
    </lineage>
</organism>
<dbReference type="CDD" id="cd04179">
    <property type="entry name" value="DPM_DPG-synthase_like"/>
    <property type="match status" value="1"/>
</dbReference>
<dbReference type="SUPFAM" id="SSF53448">
    <property type="entry name" value="Nucleotide-diphospho-sugar transferases"/>
    <property type="match status" value="1"/>
</dbReference>
<dbReference type="PANTHER" id="PTHR48090:SF7">
    <property type="entry name" value="RFBJ PROTEIN"/>
    <property type="match status" value="1"/>
</dbReference>
<dbReference type="Proteomes" id="UP000177088">
    <property type="component" value="Unassembled WGS sequence"/>
</dbReference>
<dbReference type="Pfam" id="PF00535">
    <property type="entry name" value="Glycos_transf_2"/>
    <property type="match status" value="1"/>
</dbReference>
<dbReference type="InterPro" id="IPR050256">
    <property type="entry name" value="Glycosyltransferase_2"/>
</dbReference>
<dbReference type="Gene3D" id="3.90.550.10">
    <property type="entry name" value="Spore Coat Polysaccharide Biosynthesis Protein SpsA, Chain A"/>
    <property type="match status" value="1"/>
</dbReference>
<comment type="caution">
    <text evidence="2">The sequence shown here is derived from an EMBL/GenBank/DDBJ whole genome shotgun (WGS) entry which is preliminary data.</text>
</comment>
<accession>A0A1F7UB95</accession>
<evidence type="ECO:0000313" key="2">
    <source>
        <dbReference type="EMBL" id="OGL75004.1"/>
    </source>
</evidence>
<protein>
    <recommendedName>
        <fullName evidence="1">Glycosyltransferase 2-like domain-containing protein</fullName>
    </recommendedName>
</protein>
<dbReference type="InterPro" id="IPR029044">
    <property type="entry name" value="Nucleotide-diphossugar_trans"/>
</dbReference>
<sequence>MRTIAVIPAYNESARLPAVVRALLPLVDEVVVVDDGSADDTGPAAAAAGATVLTHRLNRGQGAALKTGTAAALAAGADLIIHFDADGQHRPDTVPDLLRPILDGQADVVLGSRFLGQPAAGMPLSRRLLLWAARQFSAFALGIPRRFTDPQSGLRAWRREVAAAVDFRQDRMAHCSEILRLLAHSDWRVREVPVRIEYTAQTLRKGQRAADAFGIVWQLFLGAWY</sequence>
<evidence type="ECO:0000313" key="3">
    <source>
        <dbReference type="Proteomes" id="UP000177088"/>
    </source>
</evidence>
<feature type="domain" description="Glycosyltransferase 2-like" evidence="1">
    <location>
        <begin position="6"/>
        <end position="118"/>
    </location>
</feature>
<proteinExistence type="predicted"/>
<name>A0A1F7UB95_9BACT</name>
<dbReference type="AlphaFoldDB" id="A0A1F7UB95"/>
<reference evidence="2 3" key="1">
    <citation type="journal article" date="2016" name="Nat. Commun.">
        <title>Thousands of microbial genomes shed light on interconnected biogeochemical processes in an aquifer system.</title>
        <authorList>
            <person name="Anantharaman K."/>
            <person name="Brown C.T."/>
            <person name="Hug L.A."/>
            <person name="Sharon I."/>
            <person name="Castelle C.J."/>
            <person name="Probst A.J."/>
            <person name="Thomas B.C."/>
            <person name="Singh A."/>
            <person name="Wilkins M.J."/>
            <person name="Karaoz U."/>
            <person name="Brodie E.L."/>
            <person name="Williams K.H."/>
            <person name="Hubbard S.S."/>
            <person name="Banfield J.F."/>
        </authorList>
    </citation>
    <scope>NUCLEOTIDE SEQUENCE [LARGE SCALE GENOMIC DNA]</scope>
</reference>
<dbReference type="EMBL" id="MGEA01000004">
    <property type="protein sequence ID" value="OGL75004.1"/>
    <property type="molecule type" value="Genomic_DNA"/>
</dbReference>
<dbReference type="PANTHER" id="PTHR48090">
    <property type="entry name" value="UNDECAPRENYL-PHOSPHATE 4-DEOXY-4-FORMAMIDO-L-ARABINOSE TRANSFERASE-RELATED"/>
    <property type="match status" value="1"/>
</dbReference>
<dbReference type="InterPro" id="IPR001173">
    <property type="entry name" value="Glyco_trans_2-like"/>
</dbReference>
<gene>
    <name evidence="2" type="ORF">A3C96_00075</name>
</gene>
<evidence type="ECO:0000259" key="1">
    <source>
        <dbReference type="Pfam" id="PF00535"/>
    </source>
</evidence>